<dbReference type="Gene3D" id="3.40.50.280">
    <property type="entry name" value="Cobalamin-binding domain"/>
    <property type="match status" value="1"/>
</dbReference>
<dbReference type="PROSITE" id="PS51918">
    <property type="entry name" value="RADICAL_SAM"/>
    <property type="match status" value="1"/>
</dbReference>
<dbReference type="PANTHER" id="PTHR43409:SF7">
    <property type="entry name" value="BLL1977 PROTEIN"/>
    <property type="match status" value="1"/>
</dbReference>
<dbReference type="SFLD" id="SFLDG01082">
    <property type="entry name" value="B12-binding_domain_containing"/>
    <property type="match status" value="1"/>
</dbReference>
<evidence type="ECO:0000313" key="12">
    <source>
        <dbReference type="EMBL" id="RDV84841.1"/>
    </source>
</evidence>
<evidence type="ECO:0000256" key="9">
    <source>
        <dbReference type="SAM" id="MobiDB-lite"/>
    </source>
</evidence>
<dbReference type="InterPro" id="IPR006638">
    <property type="entry name" value="Elp3/MiaA/NifB-like_rSAM"/>
</dbReference>
<dbReference type="SMART" id="SM00729">
    <property type="entry name" value="Elp3"/>
    <property type="match status" value="1"/>
</dbReference>
<dbReference type="SFLD" id="SFLDS00029">
    <property type="entry name" value="Radical_SAM"/>
    <property type="match status" value="1"/>
</dbReference>
<dbReference type="Proteomes" id="UP000256329">
    <property type="component" value="Unassembled WGS sequence"/>
</dbReference>
<dbReference type="AlphaFoldDB" id="A0A3D8P8L1"/>
<dbReference type="SFLD" id="SFLDG01123">
    <property type="entry name" value="methyltransferase_(Class_B)"/>
    <property type="match status" value="1"/>
</dbReference>
<dbReference type="Pfam" id="PF13282">
    <property type="entry name" value="DUF4070"/>
    <property type="match status" value="1"/>
</dbReference>
<dbReference type="PROSITE" id="PS51332">
    <property type="entry name" value="B12_BINDING"/>
    <property type="match status" value="1"/>
</dbReference>
<dbReference type="GO" id="GO:0051539">
    <property type="term" value="F:4 iron, 4 sulfur cluster binding"/>
    <property type="evidence" value="ECO:0007669"/>
    <property type="project" value="UniProtKB-KW"/>
</dbReference>
<evidence type="ECO:0000256" key="3">
    <source>
        <dbReference type="ARBA" id="ARBA00022603"/>
    </source>
</evidence>
<keyword evidence="5" id="KW-0949">S-adenosyl-L-methionine</keyword>
<feature type="domain" description="Radical SAM core" evidence="11">
    <location>
        <begin position="155"/>
        <end position="383"/>
    </location>
</feature>
<evidence type="ECO:0000256" key="4">
    <source>
        <dbReference type="ARBA" id="ARBA00022679"/>
    </source>
</evidence>
<dbReference type="InterPro" id="IPR034466">
    <property type="entry name" value="Methyltransferase_Class_B"/>
</dbReference>
<comment type="cofactor">
    <cofactor evidence="1">
        <name>[4Fe-4S] cluster</name>
        <dbReference type="ChEBI" id="CHEBI:49883"/>
    </cofactor>
</comment>
<evidence type="ECO:0000256" key="5">
    <source>
        <dbReference type="ARBA" id="ARBA00022691"/>
    </source>
</evidence>
<dbReference type="CDD" id="cd02068">
    <property type="entry name" value="radical_SAM_B12_BD"/>
    <property type="match status" value="1"/>
</dbReference>
<sequence length="433" mass="48861">MRLLLVSPLSGPPEERRRGKGLLPPLSLLTVAGLTPPEVEIKLVDEAVEELEVSAEWDLVGITATTAQAPRAYEIAQAFRALGVPVVLGGIHPTALPEEAAQYADAVVIGEAEGLWPQVIADAKAGRLKRFYRHPEGRFPELKGVRPRRDLLKKDAYVLTSTVQVTRGCPYGCAFCSVTRFFGRTYRTRPIQEVLEEVASLKEKVIIFVDDNIMGLPSYARRLFEALKGLGKHWLSQASLPQLQDESLLKLAAESGCKGLFVGFESLSPEELKKVRKFHNDTRRYVETIKRLHKYGIGVIGSFIVGLDSDDKSVFERIKEFAFRAKLDLLQASILTPLPGTLLYEEMEREGRIVDRDWSKYNGNHVVFRPRLLTVEELQRGFRQLLKETYSWGGILRRLLGIHWRWPIFGTLNLIFRQGVKSYLRRVRGLAAS</sequence>
<dbReference type="PANTHER" id="PTHR43409">
    <property type="entry name" value="ANAEROBIC MAGNESIUM-PROTOPORPHYRIN IX MONOMETHYL ESTER CYCLASE-RELATED"/>
    <property type="match status" value="1"/>
</dbReference>
<reference evidence="12 13" key="1">
    <citation type="submission" date="2018-08" db="EMBL/GenBank/DDBJ databases">
        <title>Form III RuBisCO-mediated autotrophy in Thermodesulfobium bacteria.</title>
        <authorList>
            <person name="Toshchakov S.V."/>
            <person name="Kublanov I.V."/>
            <person name="Frolov E."/>
            <person name="Bonch-Osmolovskaya E.A."/>
            <person name="Tourova T.P."/>
            <person name="Chernych N.A."/>
            <person name="Lebedinsky A.V."/>
        </authorList>
    </citation>
    <scope>NUCLEOTIDE SEQUENCE [LARGE SCALE GENOMIC DNA]</scope>
    <source>
        <strain evidence="12 13">SR</strain>
    </source>
</reference>
<feature type="domain" description="B12-binding" evidence="10">
    <location>
        <begin position="1"/>
        <end position="130"/>
    </location>
</feature>
<keyword evidence="4" id="KW-0808">Transferase</keyword>
<comment type="caution">
    <text evidence="12">The sequence shown here is derived from an EMBL/GenBank/DDBJ whole genome shotgun (WGS) entry which is preliminary data.</text>
</comment>
<dbReference type="Gene3D" id="3.80.30.20">
    <property type="entry name" value="tm_1862 like domain"/>
    <property type="match status" value="1"/>
</dbReference>
<evidence type="ECO:0000256" key="7">
    <source>
        <dbReference type="ARBA" id="ARBA00023004"/>
    </source>
</evidence>
<keyword evidence="8" id="KW-0411">Iron-sulfur</keyword>
<keyword evidence="3" id="KW-0489">Methyltransferase</keyword>
<dbReference type="GO" id="GO:0003824">
    <property type="term" value="F:catalytic activity"/>
    <property type="evidence" value="ECO:0007669"/>
    <property type="project" value="InterPro"/>
</dbReference>
<proteinExistence type="predicted"/>
<dbReference type="InterPro" id="IPR025274">
    <property type="entry name" value="DUF4070"/>
</dbReference>
<dbReference type="RefSeq" id="WP_115791835.1">
    <property type="nucleotide sequence ID" value="NZ_QSLN01000001.1"/>
</dbReference>
<dbReference type="EMBL" id="QSLN01000001">
    <property type="protein sequence ID" value="RDV84841.1"/>
    <property type="molecule type" value="Genomic_DNA"/>
</dbReference>
<evidence type="ECO:0000256" key="8">
    <source>
        <dbReference type="ARBA" id="ARBA00023014"/>
    </source>
</evidence>
<dbReference type="InterPro" id="IPR007197">
    <property type="entry name" value="rSAM"/>
</dbReference>
<keyword evidence="6" id="KW-0479">Metal-binding</keyword>
<evidence type="ECO:0000313" key="13">
    <source>
        <dbReference type="Proteomes" id="UP000256329"/>
    </source>
</evidence>
<dbReference type="PROSITE" id="PS01278">
    <property type="entry name" value="MTTASE_RADICAL"/>
    <property type="match status" value="1"/>
</dbReference>
<keyword evidence="2" id="KW-0004">4Fe-4S</keyword>
<dbReference type="SUPFAM" id="SSF102114">
    <property type="entry name" value="Radical SAM enzymes"/>
    <property type="match status" value="1"/>
</dbReference>
<dbReference type="GO" id="GO:0031419">
    <property type="term" value="F:cobalamin binding"/>
    <property type="evidence" value="ECO:0007669"/>
    <property type="project" value="InterPro"/>
</dbReference>
<dbReference type="OrthoDB" id="9801424at2"/>
<dbReference type="InterPro" id="IPR020612">
    <property type="entry name" value="Methylthiotransferase_CS"/>
</dbReference>
<dbReference type="InterPro" id="IPR051198">
    <property type="entry name" value="BchE-like"/>
</dbReference>
<organism evidence="12 13">
    <name type="scientific">Ammonifex thiophilus</name>
    <dbReference type="NCBI Taxonomy" id="444093"/>
    <lineage>
        <taxon>Bacteria</taxon>
        <taxon>Bacillati</taxon>
        <taxon>Bacillota</taxon>
        <taxon>Clostridia</taxon>
        <taxon>Thermoanaerobacterales</taxon>
        <taxon>Thermoanaerobacteraceae</taxon>
        <taxon>Ammonifex</taxon>
    </lineage>
</organism>
<protein>
    <submittedName>
        <fullName evidence="12">Radical SAM protein</fullName>
    </submittedName>
</protein>
<name>A0A3D8P8L1_9THEO</name>
<keyword evidence="7" id="KW-0408">Iron</keyword>
<feature type="region of interest" description="Disordered" evidence="9">
    <location>
        <begin position="1"/>
        <end position="21"/>
    </location>
</feature>
<dbReference type="GO" id="GO:0005829">
    <property type="term" value="C:cytosol"/>
    <property type="evidence" value="ECO:0007669"/>
    <property type="project" value="TreeGrafter"/>
</dbReference>
<accession>A0A3D8P8L1</accession>
<dbReference type="InterPro" id="IPR006158">
    <property type="entry name" value="Cobalamin-bd"/>
</dbReference>
<gene>
    <name evidence="12" type="ORF">DXX99_02030</name>
</gene>
<evidence type="ECO:0000259" key="10">
    <source>
        <dbReference type="PROSITE" id="PS51332"/>
    </source>
</evidence>
<evidence type="ECO:0000256" key="6">
    <source>
        <dbReference type="ARBA" id="ARBA00022723"/>
    </source>
</evidence>
<dbReference type="Pfam" id="PF02310">
    <property type="entry name" value="B12-binding"/>
    <property type="match status" value="1"/>
</dbReference>
<dbReference type="GO" id="GO:0046872">
    <property type="term" value="F:metal ion binding"/>
    <property type="evidence" value="ECO:0007669"/>
    <property type="project" value="UniProtKB-KW"/>
</dbReference>
<evidence type="ECO:0000259" key="11">
    <source>
        <dbReference type="PROSITE" id="PS51918"/>
    </source>
</evidence>
<dbReference type="CDD" id="cd01335">
    <property type="entry name" value="Radical_SAM"/>
    <property type="match status" value="1"/>
</dbReference>
<dbReference type="Pfam" id="PF04055">
    <property type="entry name" value="Radical_SAM"/>
    <property type="match status" value="1"/>
</dbReference>
<dbReference type="InterPro" id="IPR058240">
    <property type="entry name" value="rSAM_sf"/>
</dbReference>
<evidence type="ECO:0000256" key="1">
    <source>
        <dbReference type="ARBA" id="ARBA00001966"/>
    </source>
</evidence>
<evidence type="ECO:0000256" key="2">
    <source>
        <dbReference type="ARBA" id="ARBA00022485"/>
    </source>
</evidence>
<keyword evidence="13" id="KW-1185">Reference proteome</keyword>
<dbReference type="InterPro" id="IPR023404">
    <property type="entry name" value="rSAM_horseshoe"/>
</dbReference>